<dbReference type="InterPro" id="IPR000571">
    <property type="entry name" value="Znf_CCCH"/>
</dbReference>
<dbReference type="SUPFAM" id="SSF53098">
    <property type="entry name" value="Ribonuclease H-like"/>
    <property type="match status" value="1"/>
</dbReference>
<feature type="compositionally biased region" description="Polar residues" evidence="4">
    <location>
        <begin position="182"/>
        <end position="195"/>
    </location>
</feature>
<feature type="region of interest" description="Disordered" evidence="4">
    <location>
        <begin position="177"/>
        <end position="205"/>
    </location>
</feature>
<evidence type="ECO:0000259" key="5">
    <source>
        <dbReference type="PROSITE" id="PS50103"/>
    </source>
</evidence>
<feature type="zinc finger region" description="C3H1-type" evidence="3">
    <location>
        <begin position="79"/>
        <end position="107"/>
    </location>
</feature>
<dbReference type="PANTHER" id="PTHR12801">
    <property type="entry name" value="RNA EXONUCLEASE REXO1 / RECO3 FAMILY MEMBER-RELATED"/>
    <property type="match status" value="1"/>
</dbReference>
<dbReference type="SMART" id="SM00356">
    <property type="entry name" value="ZnF_C3H1"/>
    <property type="match status" value="2"/>
</dbReference>
<keyword evidence="1" id="KW-0540">Nuclease</keyword>
<dbReference type="Proteomes" id="UP001162031">
    <property type="component" value="Unassembled WGS sequence"/>
</dbReference>
<dbReference type="PROSITE" id="PS50103">
    <property type="entry name" value="ZF_C3H1"/>
    <property type="match status" value="2"/>
</dbReference>
<dbReference type="Gene3D" id="4.10.1000.10">
    <property type="entry name" value="Zinc finger, CCCH-type"/>
    <property type="match status" value="1"/>
</dbReference>
<dbReference type="EMBL" id="CANTFL010000570">
    <property type="protein sequence ID" value="CAI5724871.1"/>
    <property type="molecule type" value="Genomic_DNA"/>
</dbReference>
<gene>
    <name evidence="6" type="ORF">HBR001_LOCUS3466</name>
</gene>
<dbReference type="GO" id="GO:0005634">
    <property type="term" value="C:nucleus"/>
    <property type="evidence" value="ECO:0007669"/>
    <property type="project" value="TreeGrafter"/>
</dbReference>
<sequence>MQQHSPSATCRFFQSSRGCFRGASCAFRHDPNCPIAAAPDARAARSSCHHSTTFNPTTTTTTAPPTTDSSAAHERVSSPLDARTCRFFASAIGCRNGVACPFAHSAVAVAGAPLSRDERPSVAHERVQQPPLPPGYGPVVFDAGAGGRTVCYDRPPRRHPQYEQFQHVELLETATGDEPLSSCGTRGSRYGQQMGHQRRDEATTSESRCEILPVLTRDIQGPFFAIDVECVATGSGNDDRDVARIAVVDEDEQVVFDQYVKPTKPIVSYLTQLTGITESNLADAPDLEEALARLKTILPVESIIVGQSIKKDLEWLMLQKPEDYKGEFDVADLFRLPMQMTNGVVRYRYFSLRHVAKYLLGHEIQEADHDPVIDARYAMKVFKKFRYLHESPGQRDAVLQTLLKTPRTPSFAERYPVIDGVSMRATWKRGPSLLIRNANGIAAGHTQQASNGSYSPQYQQKHEQRPLYS</sequence>
<feature type="region of interest" description="Disordered" evidence="4">
    <location>
        <begin position="48"/>
        <end position="75"/>
    </location>
</feature>
<dbReference type="GO" id="GO:0003676">
    <property type="term" value="F:nucleic acid binding"/>
    <property type="evidence" value="ECO:0007669"/>
    <property type="project" value="InterPro"/>
</dbReference>
<dbReference type="InterPro" id="IPR012337">
    <property type="entry name" value="RNaseH-like_sf"/>
</dbReference>
<dbReference type="Gene3D" id="3.30.420.10">
    <property type="entry name" value="Ribonuclease H-like superfamily/Ribonuclease H"/>
    <property type="match status" value="1"/>
</dbReference>
<evidence type="ECO:0000256" key="4">
    <source>
        <dbReference type="SAM" id="MobiDB-lite"/>
    </source>
</evidence>
<evidence type="ECO:0000256" key="3">
    <source>
        <dbReference type="PROSITE-ProRule" id="PRU00723"/>
    </source>
</evidence>
<dbReference type="Pfam" id="PF00929">
    <property type="entry name" value="RNase_T"/>
    <property type="match status" value="1"/>
</dbReference>
<dbReference type="GO" id="GO:0008270">
    <property type="term" value="F:zinc ion binding"/>
    <property type="evidence" value="ECO:0007669"/>
    <property type="project" value="UniProtKB-KW"/>
</dbReference>
<protein>
    <recommendedName>
        <fullName evidence="5">C3H1-type domain-containing protein</fullName>
    </recommendedName>
</protein>
<keyword evidence="2" id="KW-0378">Hydrolase</keyword>
<comment type="caution">
    <text evidence="6">The sequence shown here is derived from an EMBL/GenBank/DDBJ whole genome shotgun (WGS) entry which is preliminary data.</text>
</comment>
<dbReference type="PANTHER" id="PTHR12801:SF159">
    <property type="entry name" value="C3H1-TYPE DOMAIN-CONTAINING PROTEIN"/>
    <property type="match status" value="1"/>
</dbReference>
<dbReference type="AlphaFoldDB" id="A0AAV0TNI7"/>
<reference evidence="6" key="1">
    <citation type="submission" date="2022-12" db="EMBL/GenBank/DDBJ databases">
        <authorList>
            <person name="Webb A."/>
        </authorList>
    </citation>
    <scope>NUCLEOTIDE SEQUENCE</scope>
    <source>
        <strain evidence="6">Hp1</strain>
    </source>
</reference>
<dbReference type="InterPro" id="IPR013520">
    <property type="entry name" value="Ribonucl_H"/>
</dbReference>
<dbReference type="InterPro" id="IPR036397">
    <property type="entry name" value="RNaseH_sf"/>
</dbReference>
<evidence type="ECO:0000313" key="6">
    <source>
        <dbReference type="EMBL" id="CAI5724871.1"/>
    </source>
</evidence>
<keyword evidence="3" id="KW-0862">Zinc</keyword>
<feature type="region of interest" description="Disordered" evidence="4">
    <location>
        <begin position="446"/>
        <end position="469"/>
    </location>
</feature>
<name>A0AAV0TNI7_HYABA</name>
<dbReference type="FunFam" id="3.30.420.10:FF:000166">
    <property type="entry name" value="Exonuclease family protein"/>
    <property type="match status" value="1"/>
</dbReference>
<feature type="domain" description="C3H1-type" evidence="5">
    <location>
        <begin position="79"/>
        <end position="107"/>
    </location>
</feature>
<keyword evidence="3" id="KW-0863">Zinc-finger</keyword>
<keyword evidence="7" id="KW-1185">Reference proteome</keyword>
<accession>A0AAV0TNI7</accession>
<feature type="compositionally biased region" description="Polar residues" evidence="4">
    <location>
        <begin position="446"/>
        <end position="459"/>
    </location>
</feature>
<feature type="domain" description="C3H1-type" evidence="5">
    <location>
        <begin position="5"/>
        <end position="32"/>
    </location>
</feature>
<proteinExistence type="predicted"/>
<evidence type="ECO:0000313" key="7">
    <source>
        <dbReference type="Proteomes" id="UP001162031"/>
    </source>
</evidence>
<dbReference type="InterPro" id="IPR047021">
    <property type="entry name" value="REXO1/3/4-like"/>
</dbReference>
<evidence type="ECO:0000256" key="2">
    <source>
        <dbReference type="ARBA" id="ARBA00022801"/>
    </source>
</evidence>
<dbReference type="SMART" id="SM00479">
    <property type="entry name" value="EXOIII"/>
    <property type="match status" value="1"/>
</dbReference>
<feature type="compositionally biased region" description="Low complexity" evidence="4">
    <location>
        <begin position="48"/>
        <end position="70"/>
    </location>
</feature>
<organism evidence="6 7">
    <name type="scientific">Hyaloperonospora brassicae</name>
    <name type="common">Brassica downy mildew</name>
    <name type="synonym">Peronospora brassicae</name>
    <dbReference type="NCBI Taxonomy" id="162125"/>
    <lineage>
        <taxon>Eukaryota</taxon>
        <taxon>Sar</taxon>
        <taxon>Stramenopiles</taxon>
        <taxon>Oomycota</taxon>
        <taxon>Peronosporomycetes</taxon>
        <taxon>Peronosporales</taxon>
        <taxon>Peronosporaceae</taxon>
        <taxon>Hyaloperonospora</taxon>
    </lineage>
</organism>
<evidence type="ECO:0000256" key="1">
    <source>
        <dbReference type="ARBA" id="ARBA00022722"/>
    </source>
</evidence>
<feature type="compositionally biased region" description="Basic and acidic residues" evidence="4">
    <location>
        <begin position="460"/>
        <end position="469"/>
    </location>
</feature>
<keyword evidence="3" id="KW-0479">Metal-binding</keyword>
<dbReference type="GO" id="GO:0004527">
    <property type="term" value="F:exonuclease activity"/>
    <property type="evidence" value="ECO:0007669"/>
    <property type="project" value="InterPro"/>
</dbReference>
<feature type="zinc finger region" description="C3H1-type" evidence="3">
    <location>
        <begin position="5"/>
        <end position="32"/>
    </location>
</feature>